<evidence type="ECO:0000313" key="2">
    <source>
        <dbReference type="EMBL" id="OEV14119.1"/>
    </source>
</evidence>
<name>A0A1E7LD24_9ACTN</name>
<proteinExistence type="predicted"/>
<dbReference type="Proteomes" id="UP000176005">
    <property type="component" value="Unassembled WGS sequence"/>
</dbReference>
<dbReference type="EMBL" id="LJGW01000019">
    <property type="protein sequence ID" value="OEV14119.1"/>
    <property type="molecule type" value="Genomic_DNA"/>
</dbReference>
<comment type="caution">
    <text evidence="2">The sequence shown here is derived from an EMBL/GenBank/DDBJ whole genome shotgun (WGS) entry which is preliminary data.</text>
</comment>
<dbReference type="RefSeq" id="WP_070014466.1">
    <property type="nucleotide sequence ID" value="NZ_LJGW01000019.1"/>
</dbReference>
<evidence type="ECO:0000256" key="1">
    <source>
        <dbReference type="SAM" id="MobiDB-lite"/>
    </source>
</evidence>
<reference evidence="2 3" key="1">
    <citation type="journal article" date="2016" name="Front. Microbiol.">
        <title>Comparative Genomics Analysis of Streptomyces Species Reveals Their Adaptation to the Marine Environment and Their Diversity at the Genomic Level.</title>
        <authorList>
            <person name="Tian X."/>
            <person name="Zhang Z."/>
            <person name="Yang T."/>
            <person name="Chen M."/>
            <person name="Li J."/>
            <person name="Chen F."/>
            <person name="Yang J."/>
            <person name="Li W."/>
            <person name="Zhang B."/>
            <person name="Zhang Z."/>
            <person name="Wu J."/>
            <person name="Zhang C."/>
            <person name="Long L."/>
            <person name="Xiao J."/>
        </authorList>
    </citation>
    <scope>NUCLEOTIDE SEQUENCE [LARGE SCALE GENOMIC DNA]</scope>
    <source>
        <strain evidence="2 3">SCSIO 10429</strain>
    </source>
</reference>
<gene>
    <name evidence="2" type="ORF">AN218_00675</name>
</gene>
<sequence>MSDEAGLWELRLGIHATPDQAEEIRERIAALLCPDPDHAPPCPVPWSLSLVALSGGDEDGGGDEDEAEAAGAYPELIEQARIERG</sequence>
<organism evidence="2 3">
    <name type="scientific">Streptomyces nanshensis</name>
    <dbReference type="NCBI Taxonomy" id="518642"/>
    <lineage>
        <taxon>Bacteria</taxon>
        <taxon>Bacillati</taxon>
        <taxon>Actinomycetota</taxon>
        <taxon>Actinomycetes</taxon>
        <taxon>Kitasatosporales</taxon>
        <taxon>Streptomycetaceae</taxon>
        <taxon>Streptomyces</taxon>
    </lineage>
</organism>
<dbReference type="AlphaFoldDB" id="A0A1E7LD24"/>
<protein>
    <submittedName>
        <fullName evidence="2">Uncharacterized protein</fullName>
    </submittedName>
</protein>
<evidence type="ECO:0000313" key="3">
    <source>
        <dbReference type="Proteomes" id="UP000176005"/>
    </source>
</evidence>
<keyword evidence="3" id="KW-1185">Reference proteome</keyword>
<feature type="region of interest" description="Disordered" evidence="1">
    <location>
        <begin position="54"/>
        <end position="77"/>
    </location>
</feature>
<accession>A0A1E7LD24</accession>
<feature type="compositionally biased region" description="Acidic residues" evidence="1">
    <location>
        <begin position="56"/>
        <end position="68"/>
    </location>
</feature>